<dbReference type="GO" id="GO:0006278">
    <property type="term" value="P:RNA-templated DNA biosynthetic process"/>
    <property type="evidence" value="ECO:0007669"/>
    <property type="project" value="EnsemblFungi"/>
</dbReference>
<feature type="compositionally biased region" description="Acidic residues" evidence="2">
    <location>
        <begin position="257"/>
        <end position="266"/>
    </location>
</feature>
<dbReference type="Proteomes" id="UP000000689">
    <property type="component" value="Chromosome 7"/>
</dbReference>
<feature type="compositionally biased region" description="Polar residues" evidence="2">
    <location>
        <begin position="366"/>
        <end position="387"/>
    </location>
</feature>
<dbReference type="KEGG" id="ndi:NDAI_0G04780"/>
<dbReference type="GO" id="GO:0000727">
    <property type="term" value="P:double-strand break repair via break-induced replication"/>
    <property type="evidence" value="ECO:0007669"/>
    <property type="project" value="EnsemblFungi"/>
</dbReference>
<proteinExistence type="predicted"/>
<dbReference type="RefSeq" id="XP_003980137.1">
    <property type="nucleotide sequence ID" value="XM_003980088.1"/>
</dbReference>
<feature type="region of interest" description="Disordered" evidence="2">
    <location>
        <begin position="147"/>
        <end position="166"/>
    </location>
</feature>
<protein>
    <recommendedName>
        <fullName evidence="5">DNA polymerase delta subunit 3</fullName>
    </recommendedName>
</protein>
<dbReference type="eggNOG" id="ENOG502QW2D">
    <property type="taxonomic scope" value="Eukaryota"/>
</dbReference>
<sequence>MEEEKITEYINEKLFTEIKPVLFTDLIAHFKIGPSRAKKFMYSYYKSTSTVTNVKFNCILMCCYSNGTIKLINDLKEVTPNENENANGNEMVDCFIYAFNPMDTFIPVNIIVDQLGSLSIKNPYKLTISEKSLKAIDTRTLQRSKTVNASSSVSATTSPRGINRATTVPDTLDATKRADKVEADRRIETPPVKKAKKSMGLKSTVLLEKMRKNREAKEAERQMELKKRREEALVKQVKKDPKMKAQMDELNKLFVEDDEEGEDDDLQNISSDEKVVSESIPLSTGDDESEEPEIVPKNNNIEKKKSDTTDMEAIFDTTAEESLLEISNPTVVAKGQDEVEREEESAANSSYVDEDGYIVTKRPAVSTPSQPSKRQQTRPIGKTTTPVSRSKRPGSSSGKKKQGSIESFFKRSSK</sequence>
<keyword evidence="1" id="KW-0175">Coiled coil</keyword>
<dbReference type="GO" id="GO:0000510">
    <property type="term" value="F:H3-H4 histone complex chaperone activity"/>
    <property type="evidence" value="ECO:0007669"/>
    <property type="project" value="EnsemblFungi"/>
</dbReference>
<keyword evidence="4" id="KW-1185">Reference proteome</keyword>
<dbReference type="GO" id="GO:0016035">
    <property type="term" value="C:zeta DNA polymerase complex"/>
    <property type="evidence" value="ECO:0007669"/>
    <property type="project" value="EnsemblFungi"/>
</dbReference>
<feature type="coiled-coil region" evidence="1">
    <location>
        <begin position="207"/>
        <end position="236"/>
    </location>
</feature>
<dbReference type="AlphaFoldDB" id="J7S4H8"/>
<gene>
    <name evidence="3" type="primary">NDAI0G04780</name>
    <name evidence="3" type="ordered locus">NDAI_0G04780</name>
</gene>
<dbReference type="GO" id="GO:0043137">
    <property type="term" value="P:DNA replication, removal of RNA primer"/>
    <property type="evidence" value="ECO:0007669"/>
    <property type="project" value="EnsemblFungi"/>
</dbReference>
<evidence type="ECO:0000256" key="1">
    <source>
        <dbReference type="SAM" id="Coils"/>
    </source>
</evidence>
<dbReference type="GeneID" id="13926939"/>
<dbReference type="OrthoDB" id="4036325at2759"/>
<evidence type="ECO:0000256" key="2">
    <source>
        <dbReference type="SAM" id="MobiDB-lite"/>
    </source>
</evidence>
<name>J7S4H8_NAUDC</name>
<dbReference type="HOGENOM" id="CLU_794694_0_0_1"/>
<evidence type="ECO:0000313" key="3">
    <source>
        <dbReference type="EMBL" id="CCK73461.1"/>
    </source>
</evidence>
<feature type="region of interest" description="Disordered" evidence="2">
    <location>
        <begin position="257"/>
        <end position="414"/>
    </location>
</feature>
<dbReference type="GO" id="GO:0043625">
    <property type="term" value="C:delta DNA polymerase complex"/>
    <property type="evidence" value="ECO:0007669"/>
    <property type="project" value="EnsemblFungi"/>
</dbReference>
<evidence type="ECO:0008006" key="5">
    <source>
        <dbReference type="Google" id="ProtNLM"/>
    </source>
</evidence>
<accession>J7S4H8</accession>
<reference evidence="3 4" key="1">
    <citation type="journal article" date="2011" name="Proc. Natl. Acad. Sci. U.S.A.">
        <title>Evolutionary erosion of yeast sex chromosomes by mating-type switching accidents.</title>
        <authorList>
            <person name="Gordon J.L."/>
            <person name="Armisen D."/>
            <person name="Proux-Wera E."/>
            <person name="Oheigeartaigh S.S."/>
            <person name="Byrne K.P."/>
            <person name="Wolfe K.H."/>
        </authorList>
    </citation>
    <scope>NUCLEOTIDE SEQUENCE [LARGE SCALE GENOMIC DNA]</scope>
    <source>
        <strain evidence="4">ATCC 10597 / BCRC 20456 / CBS 421 / NBRC 0211 / NRRL Y-12639</strain>
    </source>
</reference>
<feature type="compositionally biased region" description="Low complexity" evidence="2">
    <location>
        <begin position="147"/>
        <end position="158"/>
    </location>
</feature>
<dbReference type="STRING" id="1071378.J7S4H8"/>
<organism evidence="3 4">
    <name type="scientific">Naumovozyma dairenensis (strain ATCC 10597 / BCRC 20456 / CBS 421 / NBRC 0211 / NRRL Y-12639)</name>
    <name type="common">Saccharomyces dairenensis</name>
    <dbReference type="NCBI Taxonomy" id="1071378"/>
    <lineage>
        <taxon>Eukaryota</taxon>
        <taxon>Fungi</taxon>
        <taxon>Dikarya</taxon>
        <taxon>Ascomycota</taxon>
        <taxon>Saccharomycotina</taxon>
        <taxon>Saccharomycetes</taxon>
        <taxon>Saccharomycetales</taxon>
        <taxon>Saccharomycetaceae</taxon>
        <taxon>Naumovozyma</taxon>
    </lineage>
</organism>
<dbReference type="GO" id="GO:0003887">
    <property type="term" value="F:DNA-directed DNA polymerase activity"/>
    <property type="evidence" value="ECO:0007669"/>
    <property type="project" value="EnsemblFungi"/>
</dbReference>
<dbReference type="GO" id="GO:0042276">
    <property type="term" value="P:error-prone translesion synthesis"/>
    <property type="evidence" value="ECO:0007669"/>
    <property type="project" value="EnsemblFungi"/>
</dbReference>
<dbReference type="OMA" id="DCFIYAF"/>
<dbReference type="GO" id="GO:0006277">
    <property type="term" value="P:DNA amplification"/>
    <property type="evidence" value="ECO:0007669"/>
    <property type="project" value="EnsemblFungi"/>
</dbReference>
<evidence type="ECO:0000313" key="4">
    <source>
        <dbReference type="Proteomes" id="UP000000689"/>
    </source>
</evidence>
<dbReference type="EMBL" id="HE580273">
    <property type="protein sequence ID" value="CCK73461.1"/>
    <property type="molecule type" value="Genomic_DNA"/>
</dbReference>